<dbReference type="Proteomes" id="UP001153269">
    <property type="component" value="Unassembled WGS sequence"/>
</dbReference>
<evidence type="ECO:0000256" key="1">
    <source>
        <dbReference type="SAM" id="MobiDB-lite"/>
    </source>
</evidence>
<evidence type="ECO:0000313" key="2">
    <source>
        <dbReference type="EMBL" id="CAB1437941.1"/>
    </source>
</evidence>
<comment type="caution">
    <text evidence="2">The sequence shown here is derived from an EMBL/GenBank/DDBJ whole genome shotgun (WGS) entry which is preliminary data.</text>
</comment>
<proteinExistence type="predicted"/>
<reference evidence="2" key="1">
    <citation type="submission" date="2020-03" db="EMBL/GenBank/DDBJ databases">
        <authorList>
            <person name="Weist P."/>
        </authorList>
    </citation>
    <scope>NUCLEOTIDE SEQUENCE</scope>
</reference>
<accession>A0A9N7UVJ8</accession>
<gene>
    <name evidence="2" type="ORF">PLEPLA_LOCUS25921</name>
</gene>
<organism evidence="2 3">
    <name type="scientific">Pleuronectes platessa</name>
    <name type="common">European plaice</name>
    <dbReference type="NCBI Taxonomy" id="8262"/>
    <lineage>
        <taxon>Eukaryota</taxon>
        <taxon>Metazoa</taxon>
        <taxon>Chordata</taxon>
        <taxon>Craniata</taxon>
        <taxon>Vertebrata</taxon>
        <taxon>Euteleostomi</taxon>
        <taxon>Actinopterygii</taxon>
        <taxon>Neopterygii</taxon>
        <taxon>Teleostei</taxon>
        <taxon>Neoteleostei</taxon>
        <taxon>Acanthomorphata</taxon>
        <taxon>Carangaria</taxon>
        <taxon>Pleuronectiformes</taxon>
        <taxon>Pleuronectoidei</taxon>
        <taxon>Pleuronectidae</taxon>
        <taxon>Pleuronectes</taxon>
    </lineage>
</organism>
<feature type="region of interest" description="Disordered" evidence="1">
    <location>
        <begin position="1"/>
        <end position="32"/>
    </location>
</feature>
<protein>
    <submittedName>
        <fullName evidence="2">Uncharacterized protein</fullName>
    </submittedName>
</protein>
<feature type="compositionally biased region" description="Polar residues" evidence="1">
    <location>
        <begin position="7"/>
        <end position="32"/>
    </location>
</feature>
<dbReference type="AlphaFoldDB" id="A0A9N7UVJ8"/>
<evidence type="ECO:0000313" key="3">
    <source>
        <dbReference type="Proteomes" id="UP001153269"/>
    </source>
</evidence>
<sequence length="102" mass="10496">MKESPVVEQQSPSSLGSMVQRAGTSSETVGVSLDGSTYVSDTRINYAQGSGQAELSTVDGAGGGGHIGPKIASHLAYLMSPIVCKINVVKVNTGFEDDVHSL</sequence>
<name>A0A9N7UVJ8_PLEPL</name>
<keyword evidence="3" id="KW-1185">Reference proteome</keyword>
<dbReference type="EMBL" id="CADEAL010002090">
    <property type="protein sequence ID" value="CAB1437941.1"/>
    <property type="molecule type" value="Genomic_DNA"/>
</dbReference>